<dbReference type="AlphaFoldDB" id="A0A162JX93"/>
<protein>
    <submittedName>
        <fullName evidence="3">Isochorismatase</fullName>
    </submittedName>
</protein>
<dbReference type="PANTHER" id="PTHR43540">
    <property type="entry name" value="PEROXYUREIDOACRYLATE/UREIDOACRYLATE AMIDOHYDROLASE-RELATED"/>
    <property type="match status" value="1"/>
</dbReference>
<dbReference type="EMBL" id="LPZR01000208">
    <property type="protein sequence ID" value="KYO50053.1"/>
    <property type="molecule type" value="Genomic_DNA"/>
</dbReference>
<comment type="caution">
    <text evidence="3">The sequence shown here is derived from an EMBL/GenBank/DDBJ whole genome shotgun (WGS) entry which is preliminary data.</text>
</comment>
<dbReference type="Pfam" id="PF00857">
    <property type="entry name" value="Isochorismatase"/>
    <property type="match status" value="1"/>
</dbReference>
<reference evidence="3 4" key="1">
    <citation type="submission" date="2015-12" db="EMBL/GenBank/DDBJ databases">
        <title>Genome sequence of Tistrella mobilis MCCC 1A02139.</title>
        <authorList>
            <person name="Lu L."/>
            <person name="Lai Q."/>
            <person name="Shao Z."/>
            <person name="Qian P."/>
        </authorList>
    </citation>
    <scope>NUCLEOTIDE SEQUENCE [LARGE SCALE GENOMIC DNA]</scope>
    <source>
        <strain evidence="3 4">MCCC 1A02139</strain>
    </source>
</reference>
<dbReference type="RefSeq" id="WP_062769021.1">
    <property type="nucleotide sequence ID" value="NZ_CP121045.1"/>
</dbReference>
<dbReference type="GeneID" id="97243767"/>
<keyword evidence="1" id="KW-0378">Hydrolase</keyword>
<accession>A0A162JX93</accession>
<gene>
    <name evidence="3" type="ORF">AUP44_14720</name>
</gene>
<feature type="domain" description="Isochorismatase-like" evidence="2">
    <location>
        <begin position="5"/>
        <end position="147"/>
    </location>
</feature>
<organism evidence="3 4">
    <name type="scientific">Tistrella mobilis</name>
    <dbReference type="NCBI Taxonomy" id="171437"/>
    <lineage>
        <taxon>Bacteria</taxon>
        <taxon>Pseudomonadati</taxon>
        <taxon>Pseudomonadota</taxon>
        <taxon>Alphaproteobacteria</taxon>
        <taxon>Geminicoccales</taxon>
        <taxon>Geminicoccaceae</taxon>
        <taxon>Tistrella</taxon>
    </lineage>
</organism>
<dbReference type="InterPro" id="IPR050272">
    <property type="entry name" value="Isochorismatase-like_hydrls"/>
</dbReference>
<evidence type="ECO:0000256" key="1">
    <source>
        <dbReference type="ARBA" id="ARBA00022801"/>
    </source>
</evidence>
<dbReference type="SUPFAM" id="SSF52499">
    <property type="entry name" value="Isochorismatase-like hydrolases"/>
    <property type="match status" value="1"/>
</dbReference>
<dbReference type="Proteomes" id="UP000075787">
    <property type="component" value="Unassembled WGS sequence"/>
</dbReference>
<dbReference type="CDD" id="cd01014">
    <property type="entry name" value="nicotinamidase_related"/>
    <property type="match status" value="1"/>
</dbReference>
<proteinExistence type="predicted"/>
<dbReference type="Gene3D" id="3.40.50.850">
    <property type="entry name" value="Isochorismatase-like"/>
    <property type="match status" value="1"/>
</dbReference>
<evidence type="ECO:0000313" key="3">
    <source>
        <dbReference type="EMBL" id="KYO50053.1"/>
    </source>
</evidence>
<sequence length="181" mass="18996">MGKRALVVIDVQNDYFPGGRWPLVGIEAAAANVARLIAAFRAAGEPVVHVRHEFTREGAPFFAAGSDGARIHESVTPAEGEPVVLKHFPNAFRETGLDALLREMGVDQVVIAGAMSHMCIDAGARAARDLGFEVTVAHDACATRDQEFGGVTVPAAQVHAAFMAALGFAYANVVATGELAD</sequence>
<dbReference type="InterPro" id="IPR036380">
    <property type="entry name" value="Isochorismatase-like_sf"/>
</dbReference>
<dbReference type="InterPro" id="IPR000868">
    <property type="entry name" value="Isochorismatase-like_dom"/>
</dbReference>
<evidence type="ECO:0000259" key="2">
    <source>
        <dbReference type="Pfam" id="PF00857"/>
    </source>
</evidence>
<dbReference type="PANTHER" id="PTHR43540:SF1">
    <property type="entry name" value="ISOCHORISMATASE HYDROLASE"/>
    <property type="match status" value="1"/>
</dbReference>
<name>A0A162JX93_9PROT</name>
<evidence type="ECO:0000313" key="4">
    <source>
        <dbReference type="Proteomes" id="UP000075787"/>
    </source>
</evidence>
<dbReference type="GO" id="GO:0016787">
    <property type="term" value="F:hydrolase activity"/>
    <property type="evidence" value="ECO:0007669"/>
    <property type="project" value="UniProtKB-KW"/>
</dbReference>
<dbReference type="OrthoDB" id="9794942at2"/>